<dbReference type="Gene3D" id="3.10.105.10">
    <property type="entry name" value="Dipeptide-binding Protein, Domain 3"/>
    <property type="match status" value="1"/>
</dbReference>
<keyword evidence="7" id="KW-1185">Reference proteome</keyword>
<proteinExistence type="inferred from homology"/>
<dbReference type="GO" id="GO:0015833">
    <property type="term" value="P:peptide transport"/>
    <property type="evidence" value="ECO:0007669"/>
    <property type="project" value="TreeGrafter"/>
</dbReference>
<dbReference type="InterPro" id="IPR000914">
    <property type="entry name" value="SBP_5_dom"/>
</dbReference>
<protein>
    <submittedName>
        <fullName evidence="6">Peptide ABC transporter substrate-binding protein</fullName>
    </submittedName>
</protein>
<name>A0A5M3XFM9_9ACTN</name>
<gene>
    <name evidence="6" type="ORF">Aple_032910</name>
</gene>
<feature type="domain" description="Solute-binding protein family 5" evidence="5">
    <location>
        <begin position="88"/>
        <end position="418"/>
    </location>
</feature>
<reference evidence="6 7" key="1">
    <citation type="submission" date="2019-10" db="EMBL/GenBank/DDBJ databases">
        <title>Whole genome shotgun sequence of Acrocarpospora pleiomorpha NBRC 16267.</title>
        <authorList>
            <person name="Ichikawa N."/>
            <person name="Kimura A."/>
            <person name="Kitahashi Y."/>
            <person name="Komaki H."/>
            <person name="Oguchi A."/>
        </authorList>
    </citation>
    <scope>NUCLEOTIDE SEQUENCE [LARGE SCALE GENOMIC DNA]</scope>
    <source>
        <strain evidence="6 7">NBRC 16267</strain>
    </source>
</reference>
<keyword evidence="3 4" id="KW-0732">Signal</keyword>
<evidence type="ECO:0000313" key="7">
    <source>
        <dbReference type="Proteomes" id="UP000377595"/>
    </source>
</evidence>
<dbReference type="GO" id="GO:0043190">
    <property type="term" value="C:ATP-binding cassette (ABC) transporter complex"/>
    <property type="evidence" value="ECO:0007669"/>
    <property type="project" value="InterPro"/>
</dbReference>
<evidence type="ECO:0000256" key="4">
    <source>
        <dbReference type="SAM" id="SignalP"/>
    </source>
</evidence>
<dbReference type="Gene3D" id="3.40.190.10">
    <property type="entry name" value="Periplasmic binding protein-like II"/>
    <property type="match status" value="1"/>
</dbReference>
<evidence type="ECO:0000256" key="2">
    <source>
        <dbReference type="ARBA" id="ARBA00022448"/>
    </source>
</evidence>
<feature type="chain" id="PRO_5024324585" evidence="4">
    <location>
        <begin position="30"/>
        <end position="529"/>
    </location>
</feature>
<evidence type="ECO:0000256" key="1">
    <source>
        <dbReference type="ARBA" id="ARBA00005695"/>
    </source>
</evidence>
<sequence>MNKPARPQGRSRLARALLAALLIAAPACAADPADSPAAGSATSSPAPTEVRIAVPETGVSLKPDGFWHYALASYGVAEHLLRARPDGTIEPWLASSFERTDPKTWRVTLREGVTFHSGKAVDAKAVVAALEKRVTQGYGTDSIAKAEIEATGPLEVTFTSPQPSAAVPRDLASLVRYYMIYDVAAAEQAGDDNAKLLAAGIYTGPFKPVAVDQQSISAEAFPGYWGTKPALTGVKVLAMPDATARVSAVRSGEADIAITPPAETARTATQGGPFTYKRATVANRGVFAQFNLARPPFDDLAVRQAFMLGVDYAKLPAVVAGGGVYAQAGSVAPGALPFAVTTQRTDPAAAAALLDQAGWQAGADGIRAKDGKPLRVTYLFQSGDSELEAFGIALREQMRPLGIDLAMARVDDAYDSKAWPAEWTITTLFVLLDGPNLVDSMAAWLGSQGGANFGGVKDPELDGLIGTLQSTTLEEAGADLGKAQTLISEKAYAAVLGFKAVDAVVSAPFADFVPDAGFVFIDAALSVRQ</sequence>
<feature type="signal peptide" evidence="4">
    <location>
        <begin position="1"/>
        <end position="29"/>
    </location>
</feature>
<comment type="similarity">
    <text evidence="1">Belongs to the bacterial solute-binding protein 5 family.</text>
</comment>
<keyword evidence="2" id="KW-0813">Transport</keyword>
<evidence type="ECO:0000256" key="3">
    <source>
        <dbReference type="ARBA" id="ARBA00022729"/>
    </source>
</evidence>
<dbReference type="Proteomes" id="UP000377595">
    <property type="component" value="Unassembled WGS sequence"/>
</dbReference>
<dbReference type="OrthoDB" id="5240629at2"/>
<dbReference type="PIRSF" id="PIRSF002741">
    <property type="entry name" value="MppA"/>
    <property type="match status" value="1"/>
</dbReference>
<dbReference type="EMBL" id="BLAF01000016">
    <property type="protein sequence ID" value="GES20395.1"/>
    <property type="molecule type" value="Genomic_DNA"/>
</dbReference>
<dbReference type="PANTHER" id="PTHR30290:SF9">
    <property type="entry name" value="OLIGOPEPTIDE-BINDING PROTEIN APPA"/>
    <property type="match status" value="1"/>
</dbReference>
<evidence type="ECO:0000313" key="6">
    <source>
        <dbReference type="EMBL" id="GES20395.1"/>
    </source>
</evidence>
<comment type="caution">
    <text evidence="6">The sequence shown here is derived from an EMBL/GenBank/DDBJ whole genome shotgun (WGS) entry which is preliminary data.</text>
</comment>
<dbReference type="PANTHER" id="PTHR30290">
    <property type="entry name" value="PERIPLASMIC BINDING COMPONENT OF ABC TRANSPORTER"/>
    <property type="match status" value="1"/>
</dbReference>
<accession>A0A5M3XFM9</accession>
<organism evidence="6 7">
    <name type="scientific">Acrocarpospora pleiomorpha</name>
    <dbReference type="NCBI Taxonomy" id="90975"/>
    <lineage>
        <taxon>Bacteria</taxon>
        <taxon>Bacillati</taxon>
        <taxon>Actinomycetota</taxon>
        <taxon>Actinomycetes</taxon>
        <taxon>Streptosporangiales</taxon>
        <taxon>Streptosporangiaceae</taxon>
        <taxon>Acrocarpospora</taxon>
    </lineage>
</organism>
<evidence type="ECO:0000259" key="5">
    <source>
        <dbReference type="Pfam" id="PF00496"/>
    </source>
</evidence>
<dbReference type="GO" id="GO:0042597">
    <property type="term" value="C:periplasmic space"/>
    <property type="evidence" value="ECO:0007669"/>
    <property type="project" value="UniProtKB-ARBA"/>
</dbReference>
<dbReference type="InterPro" id="IPR039424">
    <property type="entry name" value="SBP_5"/>
</dbReference>
<dbReference type="GO" id="GO:1904680">
    <property type="term" value="F:peptide transmembrane transporter activity"/>
    <property type="evidence" value="ECO:0007669"/>
    <property type="project" value="TreeGrafter"/>
</dbReference>
<dbReference type="SUPFAM" id="SSF53850">
    <property type="entry name" value="Periplasmic binding protein-like II"/>
    <property type="match status" value="1"/>
</dbReference>
<dbReference type="RefSeq" id="WP_155345435.1">
    <property type="nucleotide sequence ID" value="NZ_BAAAHM010000021.1"/>
</dbReference>
<dbReference type="Pfam" id="PF00496">
    <property type="entry name" value="SBP_bac_5"/>
    <property type="match status" value="1"/>
</dbReference>
<dbReference type="InterPro" id="IPR030678">
    <property type="entry name" value="Peptide/Ni-bd"/>
</dbReference>
<dbReference type="AlphaFoldDB" id="A0A5M3XFM9"/>